<keyword evidence="2" id="KW-1185">Reference proteome</keyword>
<dbReference type="KEGG" id="vg:62680425"/>
<protein>
    <recommendedName>
        <fullName evidence="3">Tail assembly protein</fullName>
    </recommendedName>
</protein>
<sequence length="78" mass="8672">MGWEWALAAMVASMLISIALAPRPASPKVATFDDMNIPQIEEGTPQTVYFGECWSGDWQVLGYGDLRTRKIQAKQAKK</sequence>
<proteinExistence type="predicted"/>
<dbReference type="EMBL" id="MW145139">
    <property type="protein sequence ID" value="QPB11446.1"/>
    <property type="molecule type" value="Genomic_DNA"/>
</dbReference>
<dbReference type="Proteomes" id="UP000663201">
    <property type="component" value="Segment"/>
</dbReference>
<organism evidence="1 2">
    <name type="scientific">Providencia phage Kokobel1</name>
    <dbReference type="NCBI Taxonomy" id="2783540"/>
    <lineage>
        <taxon>Viruses</taxon>
        <taxon>Duplodnaviria</taxon>
        <taxon>Heunggongvirae</taxon>
        <taxon>Uroviricota</taxon>
        <taxon>Caudoviricetes</taxon>
        <taxon>Casjensviridae</taxon>
        <taxon>Kokobelvirus</taxon>
        <taxon>Kokobelvirus kokobel1</taxon>
    </lineage>
</organism>
<evidence type="ECO:0000313" key="2">
    <source>
        <dbReference type="Proteomes" id="UP000663201"/>
    </source>
</evidence>
<reference evidence="1" key="1">
    <citation type="submission" date="2020-10" db="EMBL/GenBank/DDBJ databases">
        <authorList>
            <person name="Ben Porat S."/>
            <person name="Alkalay-Oren S."/>
            <person name="Coppenhagen-Glazer S."/>
            <person name="Hazan R."/>
        </authorList>
    </citation>
    <scope>NUCLEOTIDE SEQUENCE</scope>
</reference>
<evidence type="ECO:0000313" key="1">
    <source>
        <dbReference type="EMBL" id="QPB11446.1"/>
    </source>
</evidence>
<dbReference type="GeneID" id="62680425"/>
<accession>A0A873WJA8</accession>
<dbReference type="RefSeq" id="YP_009997910.1">
    <property type="nucleotide sequence ID" value="NC_052979.1"/>
</dbReference>
<name>A0A873WJA8_9CAUD</name>
<evidence type="ECO:0008006" key="3">
    <source>
        <dbReference type="Google" id="ProtNLM"/>
    </source>
</evidence>